<dbReference type="GO" id="GO:0015074">
    <property type="term" value="P:DNA integration"/>
    <property type="evidence" value="ECO:0007669"/>
    <property type="project" value="UniProtKB-KW"/>
</dbReference>
<reference evidence="12 13" key="1">
    <citation type="submission" date="2018-10" db="EMBL/GenBank/DDBJ databases">
        <title>Genome Sequence of Cohnella sp.</title>
        <authorList>
            <person name="Srinivasan S."/>
            <person name="Kim M.K."/>
        </authorList>
    </citation>
    <scope>NUCLEOTIDE SEQUENCE [LARGE SCALE GENOMIC DNA]</scope>
    <source>
        <strain evidence="12 13">18JY8-7</strain>
    </source>
</reference>
<keyword evidence="4" id="KW-0159">Chromosome partition</keyword>
<evidence type="ECO:0000256" key="9">
    <source>
        <dbReference type="PROSITE-ProRule" id="PRU01248"/>
    </source>
</evidence>
<dbReference type="PROSITE" id="PS51900">
    <property type="entry name" value="CB"/>
    <property type="match status" value="1"/>
</dbReference>
<dbReference type="PROSITE" id="PS51898">
    <property type="entry name" value="TYR_RECOMBINASE"/>
    <property type="match status" value="1"/>
</dbReference>
<keyword evidence="6 9" id="KW-0238">DNA-binding</keyword>
<keyword evidence="13" id="KW-1185">Reference proteome</keyword>
<evidence type="ECO:0000256" key="3">
    <source>
        <dbReference type="ARBA" id="ARBA00022618"/>
    </source>
</evidence>
<dbReference type="Gene3D" id="1.10.443.10">
    <property type="entry name" value="Intergrase catalytic core"/>
    <property type="match status" value="1"/>
</dbReference>
<dbReference type="Pfam" id="PF00589">
    <property type="entry name" value="Phage_integrase"/>
    <property type="match status" value="1"/>
</dbReference>
<dbReference type="InterPro" id="IPR050090">
    <property type="entry name" value="Tyrosine_recombinase_XerCD"/>
</dbReference>
<evidence type="ECO:0000313" key="12">
    <source>
        <dbReference type="EMBL" id="AYQ72454.1"/>
    </source>
</evidence>
<evidence type="ECO:0000259" key="11">
    <source>
        <dbReference type="PROSITE" id="PS51900"/>
    </source>
</evidence>
<evidence type="ECO:0000313" key="13">
    <source>
        <dbReference type="Proteomes" id="UP000269097"/>
    </source>
</evidence>
<name>A0A3G3JW87_9BACL</name>
<evidence type="ECO:0000256" key="4">
    <source>
        <dbReference type="ARBA" id="ARBA00022829"/>
    </source>
</evidence>
<evidence type="ECO:0000256" key="6">
    <source>
        <dbReference type="ARBA" id="ARBA00023125"/>
    </source>
</evidence>
<evidence type="ECO:0000256" key="7">
    <source>
        <dbReference type="ARBA" id="ARBA00023172"/>
    </source>
</evidence>
<feature type="domain" description="Core-binding (CB)" evidence="11">
    <location>
        <begin position="17"/>
        <end position="113"/>
    </location>
</feature>
<dbReference type="GO" id="GO:0006310">
    <property type="term" value="P:DNA recombination"/>
    <property type="evidence" value="ECO:0007669"/>
    <property type="project" value="UniProtKB-KW"/>
</dbReference>
<dbReference type="AlphaFoldDB" id="A0A3G3JW87"/>
<keyword evidence="2" id="KW-0963">Cytoplasm</keyword>
<evidence type="ECO:0000259" key="10">
    <source>
        <dbReference type="PROSITE" id="PS51898"/>
    </source>
</evidence>
<dbReference type="RefSeq" id="WP_123040514.1">
    <property type="nucleotide sequence ID" value="NZ_CP033433.1"/>
</dbReference>
<dbReference type="PANTHER" id="PTHR30349">
    <property type="entry name" value="PHAGE INTEGRASE-RELATED"/>
    <property type="match status" value="1"/>
</dbReference>
<dbReference type="EMBL" id="CP033433">
    <property type="protein sequence ID" value="AYQ72454.1"/>
    <property type="molecule type" value="Genomic_DNA"/>
</dbReference>
<evidence type="ECO:0000256" key="5">
    <source>
        <dbReference type="ARBA" id="ARBA00022908"/>
    </source>
</evidence>
<proteinExistence type="predicted"/>
<evidence type="ECO:0000256" key="1">
    <source>
        <dbReference type="ARBA" id="ARBA00004496"/>
    </source>
</evidence>
<dbReference type="GO" id="GO:0003677">
    <property type="term" value="F:DNA binding"/>
    <property type="evidence" value="ECO:0007669"/>
    <property type="project" value="UniProtKB-UniRule"/>
</dbReference>
<dbReference type="GO" id="GO:0007059">
    <property type="term" value="P:chromosome segregation"/>
    <property type="evidence" value="ECO:0007669"/>
    <property type="project" value="UniProtKB-KW"/>
</dbReference>
<evidence type="ECO:0000256" key="8">
    <source>
        <dbReference type="ARBA" id="ARBA00023306"/>
    </source>
</evidence>
<organism evidence="12 13">
    <name type="scientific">Cohnella candidum</name>
    <dbReference type="NCBI Taxonomy" id="2674991"/>
    <lineage>
        <taxon>Bacteria</taxon>
        <taxon>Bacillati</taxon>
        <taxon>Bacillota</taxon>
        <taxon>Bacilli</taxon>
        <taxon>Bacillales</taxon>
        <taxon>Paenibacillaceae</taxon>
        <taxon>Cohnella</taxon>
    </lineage>
</organism>
<accession>A0A3G3JW87</accession>
<dbReference type="Gene3D" id="1.10.150.130">
    <property type="match status" value="1"/>
</dbReference>
<comment type="subcellular location">
    <subcellularLocation>
        <location evidence="1">Cytoplasm</location>
    </subcellularLocation>
</comment>
<dbReference type="InterPro" id="IPR002104">
    <property type="entry name" value="Integrase_catalytic"/>
</dbReference>
<dbReference type="GO" id="GO:0051301">
    <property type="term" value="P:cell division"/>
    <property type="evidence" value="ECO:0007669"/>
    <property type="project" value="UniProtKB-KW"/>
</dbReference>
<gene>
    <name evidence="12" type="ORF">EAV92_07660</name>
</gene>
<keyword evidence="3" id="KW-0132">Cell division</keyword>
<evidence type="ECO:0000256" key="2">
    <source>
        <dbReference type="ARBA" id="ARBA00022490"/>
    </source>
</evidence>
<dbReference type="InterPro" id="IPR010998">
    <property type="entry name" value="Integrase_recombinase_N"/>
</dbReference>
<keyword evidence="7" id="KW-0233">DNA recombination</keyword>
<sequence length="343" mass="40521">MRIQEKNDLSVVLTLMEGYPEFVRKFINYKRDDLSPSSLLEYLRDYKFFFEWMLSNCVDEKDDYLYITLVDLEALTVDDVHRFMNYILEDLGKSVQTMQRKVSSVRSLFNYLNDVEEDRSGNPLLKRNVFRKVSIKRSADPQSIARKIKDKVLDRNSIFDFIHFIEFRYRQDQRRNKQSIFCFDRDCERDLCIISLQLHLGLRVSDLVNLNIDDFLMNEQSIVLRMNDSTVVKQLSSIAAEKIEKYIKVREEKYSPETNENGLFLAIQNGFEQGKRMTKRAIQEMVKKYGRAYGKSELTNRQLRHSFGLNLVQTTDLITTKNQFGQGIETIQKYGFLADLFDD</sequence>
<feature type="domain" description="Tyr recombinase" evidence="10">
    <location>
        <begin position="166"/>
        <end position="343"/>
    </location>
</feature>
<dbReference type="InterPro" id="IPR013762">
    <property type="entry name" value="Integrase-like_cat_sf"/>
</dbReference>
<dbReference type="InterPro" id="IPR011010">
    <property type="entry name" value="DNA_brk_join_enz"/>
</dbReference>
<dbReference type="CDD" id="cd00397">
    <property type="entry name" value="DNA_BRE_C"/>
    <property type="match status" value="1"/>
</dbReference>
<dbReference type="PANTHER" id="PTHR30349:SF77">
    <property type="entry name" value="TYROSINE RECOMBINASE XERC"/>
    <property type="match status" value="1"/>
</dbReference>
<protein>
    <submittedName>
        <fullName evidence="12">Tyrosine recombinase XerS</fullName>
    </submittedName>
</protein>
<dbReference type="GO" id="GO:0005737">
    <property type="term" value="C:cytoplasm"/>
    <property type="evidence" value="ECO:0007669"/>
    <property type="project" value="UniProtKB-SubCell"/>
</dbReference>
<dbReference type="Proteomes" id="UP000269097">
    <property type="component" value="Chromosome"/>
</dbReference>
<keyword evidence="8" id="KW-0131">Cell cycle</keyword>
<dbReference type="InterPro" id="IPR044068">
    <property type="entry name" value="CB"/>
</dbReference>
<dbReference type="SUPFAM" id="SSF56349">
    <property type="entry name" value="DNA breaking-rejoining enzymes"/>
    <property type="match status" value="1"/>
</dbReference>
<dbReference type="KEGG" id="coh:EAV92_07660"/>
<keyword evidence="5" id="KW-0229">DNA integration</keyword>